<organism evidence="2 3">
    <name type="scientific">Aegilops tauschii subsp. strangulata</name>
    <name type="common">Goatgrass</name>
    <dbReference type="NCBI Taxonomy" id="200361"/>
    <lineage>
        <taxon>Eukaryota</taxon>
        <taxon>Viridiplantae</taxon>
        <taxon>Streptophyta</taxon>
        <taxon>Embryophyta</taxon>
        <taxon>Tracheophyta</taxon>
        <taxon>Spermatophyta</taxon>
        <taxon>Magnoliopsida</taxon>
        <taxon>Liliopsida</taxon>
        <taxon>Poales</taxon>
        <taxon>Poaceae</taxon>
        <taxon>BOP clade</taxon>
        <taxon>Pooideae</taxon>
        <taxon>Triticodae</taxon>
        <taxon>Triticeae</taxon>
        <taxon>Triticinae</taxon>
        <taxon>Aegilops</taxon>
    </lineage>
</organism>
<feature type="compositionally biased region" description="Basic and acidic residues" evidence="1">
    <location>
        <begin position="56"/>
        <end position="78"/>
    </location>
</feature>
<reference evidence="3" key="1">
    <citation type="journal article" date="2014" name="Science">
        <title>Ancient hybridizations among the ancestral genomes of bread wheat.</title>
        <authorList>
            <consortium name="International Wheat Genome Sequencing Consortium,"/>
            <person name="Marcussen T."/>
            <person name="Sandve S.R."/>
            <person name="Heier L."/>
            <person name="Spannagl M."/>
            <person name="Pfeifer M."/>
            <person name="Jakobsen K.S."/>
            <person name="Wulff B.B."/>
            <person name="Steuernagel B."/>
            <person name="Mayer K.F."/>
            <person name="Olsen O.A."/>
        </authorList>
    </citation>
    <scope>NUCLEOTIDE SEQUENCE [LARGE SCALE GENOMIC DNA]</scope>
    <source>
        <strain evidence="3">cv. AL8/78</strain>
    </source>
</reference>
<dbReference type="EnsemblPlants" id="AET2Gv20995500.7">
    <property type="protein sequence ID" value="AET2Gv20995500.7"/>
    <property type="gene ID" value="AET2Gv20995500"/>
</dbReference>
<reference evidence="2" key="3">
    <citation type="journal article" date="2017" name="Nature">
        <title>Genome sequence of the progenitor of the wheat D genome Aegilops tauschii.</title>
        <authorList>
            <person name="Luo M.C."/>
            <person name="Gu Y.Q."/>
            <person name="Puiu D."/>
            <person name="Wang H."/>
            <person name="Twardziok S.O."/>
            <person name="Deal K.R."/>
            <person name="Huo N."/>
            <person name="Zhu T."/>
            <person name="Wang L."/>
            <person name="Wang Y."/>
            <person name="McGuire P.E."/>
            <person name="Liu S."/>
            <person name="Long H."/>
            <person name="Ramasamy R.K."/>
            <person name="Rodriguez J.C."/>
            <person name="Van S.L."/>
            <person name="Yuan L."/>
            <person name="Wang Z."/>
            <person name="Xia Z."/>
            <person name="Xiao L."/>
            <person name="Anderson O.D."/>
            <person name="Ouyang S."/>
            <person name="Liang Y."/>
            <person name="Zimin A.V."/>
            <person name="Pertea G."/>
            <person name="Qi P."/>
            <person name="Bennetzen J.L."/>
            <person name="Dai X."/>
            <person name="Dawson M.W."/>
            <person name="Muller H.G."/>
            <person name="Kugler K."/>
            <person name="Rivarola-Duarte L."/>
            <person name="Spannagl M."/>
            <person name="Mayer K.F.X."/>
            <person name="Lu F.H."/>
            <person name="Bevan M.W."/>
            <person name="Leroy P."/>
            <person name="Li P."/>
            <person name="You F.M."/>
            <person name="Sun Q."/>
            <person name="Liu Z."/>
            <person name="Lyons E."/>
            <person name="Wicker T."/>
            <person name="Salzberg S.L."/>
            <person name="Devos K.M."/>
            <person name="Dvorak J."/>
        </authorList>
    </citation>
    <scope>NUCLEOTIDE SEQUENCE [LARGE SCALE GENOMIC DNA]</scope>
    <source>
        <strain evidence="2">cv. AL8/78</strain>
    </source>
</reference>
<proteinExistence type="predicted"/>
<accession>A0A453CWT2</accession>
<dbReference type="AlphaFoldDB" id="A0A453CWT2"/>
<keyword evidence="3" id="KW-1185">Reference proteome</keyword>
<feature type="region of interest" description="Disordered" evidence="1">
    <location>
        <begin position="30"/>
        <end position="78"/>
    </location>
</feature>
<protein>
    <submittedName>
        <fullName evidence="2">Uncharacterized protein</fullName>
    </submittedName>
</protein>
<dbReference type="Proteomes" id="UP000015105">
    <property type="component" value="Chromosome 2D"/>
</dbReference>
<sequence>GVAARRRTKAAAGGWIRVRKGLGRRIWRRSARRGSPVTRRMAGARLPGRIHSTRSSRTERRHGGEGEKKGERRGGAVT</sequence>
<reference evidence="3" key="2">
    <citation type="journal article" date="2017" name="Nat. Plants">
        <title>The Aegilops tauschii genome reveals multiple impacts of transposons.</title>
        <authorList>
            <person name="Zhao G."/>
            <person name="Zou C."/>
            <person name="Li K."/>
            <person name="Wang K."/>
            <person name="Li T."/>
            <person name="Gao L."/>
            <person name="Zhang X."/>
            <person name="Wang H."/>
            <person name="Yang Z."/>
            <person name="Liu X."/>
            <person name="Jiang W."/>
            <person name="Mao L."/>
            <person name="Kong X."/>
            <person name="Jiao Y."/>
            <person name="Jia J."/>
        </authorList>
    </citation>
    <scope>NUCLEOTIDE SEQUENCE [LARGE SCALE GENOMIC DNA]</scope>
    <source>
        <strain evidence="3">cv. AL8/78</strain>
    </source>
</reference>
<dbReference type="EnsemblPlants" id="AET2Gv20995500.6">
    <property type="protein sequence ID" value="AET2Gv20995500.6"/>
    <property type="gene ID" value="AET2Gv20995500"/>
</dbReference>
<evidence type="ECO:0000313" key="2">
    <source>
        <dbReference type="EnsemblPlants" id="AET2Gv20995500.6"/>
    </source>
</evidence>
<dbReference type="Gramene" id="AET2Gv20995500.6">
    <property type="protein sequence ID" value="AET2Gv20995500.6"/>
    <property type="gene ID" value="AET2Gv20995500"/>
</dbReference>
<dbReference type="Gramene" id="AET2Gv20995500.7">
    <property type="protein sequence ID" value="AET2Gv20995500.7"/>
    <property type="gene ID" value="AET2Gv20995500"/>
</dbReference>
<evidence type="ECO:0000256" key="1">
    <source>
        <dbReference type="SAM" id="MobiDB-lite"/>
    </source>
</evidence>
<evidence type="ECO:0000313" key="3">
    <source>
        <dbReference type="Proteomes" id="UP000015105"/>
    </source>
</evidence>
<name>A0A453CWT2_AEGTS</name>
<reference evidence="2" key="5">
    <citation type="journal article" date="2021" name="G3 (Bethesda)">
        <title>Aegilops tauschii genome assembly Aet v5.0 features greater sequence contiguity and improved annotation.</title>
        <authorList>
            <person name="Wang L."/>
            <person name="Zhu T."/>
            <person name="Rodriguez J.C."/>
            <person name="Deal K.R."/>
            <person name="Dubcovsky J."/>
            <person name="McGuire P.E."/>
            <person name="Lux T."/>
            <person name="Spannagl M."/>
            <person name="Mayer K.F.X."/>
            <person name="Baldrich P."/>
            <person name="Meyers B.C."/>
            <person name="Huo N."/>
            <person name="Gu Y.Q."/>
            <person name="Zhou H."/>
            <person name="Devos K.M."/>
            <person name="Bennetzen J.L."/>
            <person name="Unver T."/>
            <person name="Budak H."/>
            <person name="Gulick P.J."/>
            <person name="Galiba G."/>
            <person name="Kalapos B."/>
            <person name="Nelson D.R."/>
            <person name="Li P."/>
            <person name="You F.M."/>
            <person name="Luo M.C."/>
            <person name="Dvorak J."/>
        </authorList>
    </citation>
    <scope>NUCLEOTIDE SEQUENCE [LARGE SCALE GENOMIC DNA]</scope>
    <source>
        <strain evidence="2">cv. AL8/78</strain>
    </source>
</reference>
<reference evidence="2" key="4">
    <citation type="submission" date="2019-03" db="UniProtKB">
        <authorList>
            <consortium name="EnsemblPlants"/>
        </authorList>
    </citation>
    <scope>IDENTIFICATION</scope>
</reference>